<gene>
    <name evidence="1" type="ORF">BO97DRAFT_408450</name>
</gene>
<dbReference type="RefSeq" id="XP_025547383.1">
    <property type="nucleotide sequence ID" value="XM_025695868.1"/>
</dbReference>
<keyword evidence="2" id="KW-1185">Reference proteome</keyword>
<organism evidence="1 2">
    <name type="scientific">Aspergillus homomorphus (strain CBS 101889)</name>
    <dbReference type="NCBI Taxonomy" id="1450537"/>
    <lineage>
        <taxon>Eukaryota</taxon>
        <taxon>Fungi</taxon>
        <taxon>Dikarya</taxon>
        <taxon>Ascomycota</taxon>
        <taxon>Pezizomycotina</taxon>
        <taxon>Eurotiomycetes</taxon>
        <taxon>Eurotiomycetidae</taxon>
        <taxon>Eurotiales</taxon>
        <taxon>Aspergillaceae</taxon>
        <taxon>Aspergillus</taxon>
        <taxon>Aspergillus subgen. Circumdati</taxon>
    </lineage>
</organism>
<reference evidence="1 2" key="1">
    <citation type="submission" date="2018-02" db="EMBL/GenBank/DDBJ databases">
        <title>The genomes of Aspergillus section Nigri reveals drivers in fungal speciation.</title>
        <authorList>
            <consortium name="DOE Joint Genome Institute"/>
            <person name="Vesth T.C."/>
            <person name="Nybo J."/>
            <person name="Theobald S."/>
            <person name="Brandl J."/>
            <person name="Frisvad J.C."/>
            <person name="Nielsen K.F."/>
            <person name="Lyhne E.K."/>
            <person name="Kogle M.E."/>
            <person name="Kuo A."/>
            <person name="Riley R."/>
            <person name="Clum A."/>
            <person name="Nolan M."/>
            <person name="Lipzen A."/>
            <person name="Salamov A."/>
            <person name="Henrissat B."/>
            <person name="Wiebenga A."/>
            <person name="De vries R.P."/>
            <person name="Grigoriev I.V."/>
            <person name="Mortensen U.H."/>
            <person name="Andersen M.R."/>
            <person name="Baker S.E."/>
        </authorList>
    </citation>
    <scope>NUCLEOTIDE SEQUENCE [LARGE SCALE GENOMIC DNA]</scope>
    <source>
        <strain evidence="1 2">CBS 101889</strain>
    </source>
</reference>
<dbReference type="GeneID" id="37200157"/>
<name>A0A395HL74_ASPHC</name>
<evidence type="ECO:0000313" key="2">
    <source>
        <dbReference type="Proteomes" id="UP000248961"/>
    </source>
</evidence>
<dbReference type="EMBL" id="KZ824317">
    <property type="protein sequence ID" value="RAL08229.1"/>
    <property type="molecule type" value="Genomic_DNA"/>
</dbReference>
<dbReference type="AlphaFoldDB" id="A0A395HL74"/>
<dbReference type="OrthoDB" id="3231004at2759"/>
<dbReference type="STRING" id="1450537.A0A395HL74"/>
<evidence type="ECO:0000313" key="1">
    <source>
        <dbReference type="EMBL" id="RAL08229.1"/>
    </source>
</evidence>
<accession>A0A395HL74</accession>
<dbReference type="Proteomes" id="UP000248961">
    <property type="component" value="Unassembled WGS sequence"/>
</dbReference>
<sequence>MVVELVPYFDGMQQGQGYNTYTQDICVANAVTVKPDTPLPDTYDLYYQSDLVSDYKKLAQSLEISAGAAISGWGQSAKIDASYLNRAEFEASTVTYQVEVSSQQQGTIGNTYSFNKIKTDNPNETYGDRFITDFIKGGKFLARVSITSTSKSTSEEIKQSAEVAFSMYGATGKVTEEVKTAVQHINKNSRTRVRMHVSGGGGTTLFSAESDSDESGSQLYEIKKQADNFYQELKEGKHRYRRFAILWKYTNVPNFEGAFRPLDYTFASKKSWTLFEDFTRYGVVNDSIQKIPATKFNEGRTQQAALYTEGTNNEEAISNLVQAINKDPSKVNTVVPYPSPDKLEHKLLLSIKTVTMIAQERTLNNGSLTDIALPKLGPSAEKLFEFKAYDFENVFKTTVVSFGQKDDSYICLVGQRVSDYGYREESCFWVFLEQVSGVSEQRVVVSKLKSADLVRLSRQEPGTKFLFDFYA</sequence>
<proteinExistence type="predicted"/>
<dbReference type="VEuPathDB" id="FungiDB:BO97DRAFT_408450"/>
<protein>
    <submittedName>
        <fullName evidence="1">Uncharacterized protein</fullName>
    </submittedName>
</protein>